<dbReference type="OrthoDB" id="10376679at2759"/>
<organism evidence="1">
    <name type="scientific">Oikopleura dioica</name>
    <name type="common">Tunicate</name>
    <dbReference type="NCBI Taxonomy" id="34765"/>
    <lineage>
        <taxon>Eukaryota</taxon>
        <taxon>Metazoa</taxon>
        <taxon>Chordata</taxon>
        <taxon>Tunicata</taxon>
        <taxon>Appendicularia</taxon>
        <taxon>Copelata</taxon>
        <taxon>Oikopleuridae</taxon>
        <taxon>Oikopleura</taxon>
    </lineage>
</organism>
<protein>
    <submittedName>
        <fullName evidence="1">Uncharacterized protein</fullName>
    </submittedName>
</protein>
<evidence type="ECO:0000313" key="1">
    <source>
        <dbReference type="EMBL" id="CBY23267.1"/>
    </source>
</evidence>
<dbReference type="EMBL" id="FN653020">
    <property type="protein sequence ID" value="CBY23267.1"/>
    <property type="molecule type" value="Genomic_DNA"/>
</dbReference>
<keyword evidence="2" id="KW-1185">Reference proteome</keyword>
<gene>
    <name evidence="1" type="ORF">GSOID_T00015202001</name>
</gene>
<dbReference type="AlphaFoldDB" id="E4X0G8"/>
<proteinExistence type="predicted"/>
<dbReference type="InParanoid" id="E4X0G8"/>
<dbReference type="Proteomes" id="UP000001307">
    <property type="component" value="Unassembled WGS sequence"/>
</dbReference>
<sequence>MKLATTEMANAKRHNTFTASNIFPEKPVWHEKAKLAERVLSAKQSADLAELRKLSQIDVIKMQKRISVQSKRRCFQAKSKEVLGEYWVPRHGPRCTHHVNPDFVRVPLQDCGPHVIEEEYRESEEKQVEKLAKLIKELGLIRYNLNRKIPSDYASLEDMLAKLGKEKQHSLGRASLHIRMIPEESNVMKTAELFRQVLTLPTVDEFIVSEVEGIREVFPEYVNDGHVYVNLTQIYVPKAAKYKNTLKRAFFLFRKARALLKKIYLDNERLFIEQDKLSKKLAKQYDMNLLFDLTQSVFNVFKQSADYFSRYVEQIVHYWEKRVGQFQDVNTQMCSSLYPRTLSHLGRLPCIVKAVCDQRDDLTGADLKCLLQDQWVEAKEAFESIISVVQSQTLQGESTSRRSKRKRRSVNEHFQLDEIELDRRTYNYLKNTTEHCIISKDEIELTNLMCHNVFVCKEEQCALPQPSPDVVYRVCAKNGSPKGHNCKIDDNEEITAEIRYKQKLFTNYNLRRP</sequence>
<name>E4X0G8_OIKDI</name>
<accession>E4X0G8</accession>
<reference evidence="1" key="1">
    <citation type="journal article" date="2010" name="Science">
        <title>Plasticity of animal genome architecture unmasked by rapid evolution of a pelagic tunicate.</title>
        <authorList>
            <person name="Denoeud F."/>
            <person name="Henriet S."/>
            <person name="Mungpakdee S."/>
            <person name="Aury J.M."/>
            <person name="Da Silva C."/>
            <person name="Brinkmann H."/>
            <person name="Mikhaleva J."/>
            <person name="Olsen L.C."/>
            <person name="Jubin C."/>
            <person name="Canestro C."/>
            <person name="Bouquet J.M."/>
            <person name="Danks G."/>
            <person name="Poulain J."/>
            <person name="Campsteijn C."/>
            <person name="Adamski M."/>
            <person name="Cross I."/>
            <person name="Yadetie F."/>
            <person name="Muffato M."/>
            <person name="Louis A."/>
            <person name="Butcher S."/>
            <person name="Tsagkogeorga G."/>
            <person name="Konrad A."/>
            <person name="Singh S."/>
            <person name="Jensen M.F."/>
            <person name="Cong E.H."/>
            <person name="Eikeseth-Otteraa H."/>
            <person name="Noel B."/>
            <person name="Anthouard V."/>
            <person name="Porcel B.M."/>
            <person name="Kachouri-Lafond R."/>
            <person name="Nishino A."/>
            <person name="Ugolini M."/>
            <person name="Chourrout P."/>
            <person name="Nishida H."/>
            <person name="Aasland R."/>
            <person name="Huzurbazar S."/>
            <person name="Westhof E."/>
            <person name="Delsuc F."/>
            <person name="Lehrach H."/>
            <person name="Reinhardt R."/>
            <person name="Weissenbach J."/>
            <person name="Roy S.W."/>
            <person name="Artiguenave F."/>
            <person name="Postlethwait J.H."/>
            <person name="Manak J.R."/>
            <person name="Thompson E.M."/>
            <person name="Jaillon O."/>
            <person name="Du Pasquier L."/>
            <person name="Boudinot P."/>
            <person name="Liberles D.A."/>
            <person name="Volff J.N."/>
            <person name="Philippe H."/>
            <person name="Lenhard B."/>
            <person name="Roest Crollius H."/>
            <person name="Wincker P."/>
            <person name="Chourrout D."/>
        </authorList>
    </citation>
    <scope>NUCLEOTIDE SEQUENCE [LARGE SCALE GENOMIC DNA]</scope>
</reference>
<evidence type="ECO:0000313" key="2">
    <source>
        <dbReference type="Proteomes" id="UP000001307"/>
    </source>
</evidence>